<dbReference type="RefSeq" id="XP_010250359.1">
    <property type="nucleotide sequence ID" value="XM_010252057.1"/>
</dbReference>
<keyword evidence="1" id="KW-1185">Reference proteome</keyword>
<sequence>MEMKGNGMRAVMVMAMVLALSMLATTVSASFPQCYVKCFASCVVTKQTPVPCAVSCLKQCISIPPNDSLYRCNLDCACSKCSNISTKQNPGAEEVEACVNTCSQTCSKKH</sequence>
<organism evidence="1 2">
    <name type="scientific">Nelumbo nucifera</name>
    <name type="common">Sacred lotus</name>
    <dbReference type="NCBI Taxonomy" id="4432"/>
    <lineage>
        <taxon>Eukaryota</taxon>
        <taxon>Viridiplantae</taxon>
        <taxon>Streptophyta</taxon>
        <taxon>Embryophyta</taxon>
        <taxon>Tracheophyta</taxon>
        <taxon>Spermatophyta</taxon>
        <taxon>Magnoliopsida</taxon>
        <taxon>Proteales</taxon>
        <taxon>Nelumbonaceae</taxon>
        <taxon>Nelumbo</taxon>
    </lineage>
</organism>
<dbReference type="AlphaFoldDB" id="A0A1U7ZA43"/>
<reference evidence="2" key="1">
    <citation type="submission" date="2025-08" db="UniProtKB">
        <authorList>
            <consortium name="RefSeq"/>
        </authorList>
    </citation>
    <scope>IDENTIFICATION</scope>
</reference>
<gene>
    <name evidence="2" type="primary">LOC104592613</name>
</gene>
<dbReference type="OMA" id="CIDRCAI"/>
<evidence type="ECO:0000313" key="1">
    <source>
        <dbReference type="Proteomes" id="UP000189703"/>
    </source>
</evidence>
<dbReference type="GeneID" id="104592613"/>
<dbReference type="InterPro" id="IPR038975">
    <property type="entry name" value="THNL"/>
</dbReference>
<dbReference type="PANTHER" id="PTHR36312">
    <property type="entry name" value="THIONIN-LIKE PROTEIN 1"/>
    <property type="match status" value="1"/>
</dbReference>
<accession>A0A1U7ZA43</accession>
<dbReference type="OrthoDB" id="653285at2759"/>
<name>A0A1U7ZA43_NELNU</name>
<dbReference type="PANTHER" id="PTHR36312:SF1">
    <property type="entry name" value="OS01G0594500 PROTEIN"/>
    <property type="match status" value="1"/>
</dbReference>
<dbReference type="Proteomes" id="UP000189703">
    <property type="component" value="Unplaced"/>
</dbReference>
<proteinExistence type="predicted"/>
<evidence type="ECO:0000313" key="2">
    <source>
        <dbReference type="RefSeq" id="XP_010250359.1"/>
    </source>
</evidence>
<dbReference type="KEGG" id="nnu:104592613"/>
<protein>
    <submittedName>
        <fullName evidence="2">Thionin-like protein 2</fullName>
    </submittedName>
</protein>